<keyword evidence="2 3" id="KW-0694">RNA-binding</keyword>
<dbReference type="CDD" id="cd12330">
    <property type="entry name" value="RRM2_Hrp1p"/>
    <property type="match status" value="1"/>
</dbReference>
<name>A0A2Z7BAC9_9LAMI</name>
<dbReference type="EMBL" id="KV010000">
    <property type="protein sequence ID" value="KZV28876.1"/>
    <property type="molecule type" value="Genomic_DNA"/>
</dbReference>
<dbReference type="PANTHER" id="PTHR48032:SF12">
    <property type="entry name" value="RRM DOMAIN-CONTAINING PROTEIN"/>
    <property type="match status" value="1"/>
</dbReference>
<dbReference type="GO" id="GO:0003729">
    <property type="term" value="F:mRNA binding"/>
    <property type="evidence" value="ECO:0007669"/>
    <property type="project" value="TreeGrafter"/>
</dbReference>
<accession>A0A2Z7BAC9</accession>
<dbReference type="Pfam" id="PF00076">
    <property type="entry name" value="RRM_1"/>
    <property type="match status" value="2"/>
</dbReference>
<dbReference type="InterPro" id="IPR012677">
    <property type="entry name" value="Nucleotide-bd_a/b_plait_sf"/>
</dbReference>
<dbReference type="SMART" id="SM00360">
    <property type="entry name" value="RRM"/>
    <property type="match status" value="2"/>
</dbReference>
<dbReference type="SUPFAM" id="SSF54928">
    <property type="entry name" value="RNA-binding domain, RBD"/>
    <property type="match status" value="2"/>
</dbReference>
<dbReference type="PROSITE" id="PS50102">
    <property type="entry name" value="RRM"/>
    <property type="match status" value="2"/>
</dbReference>
<evidence type="ECO:0000313" key="6">
    <source>
        <dbReference type="EMBL" id="KZV28876.1"/>
    </source>
</evidence>
<dbReference type="Proteomes" id="UP000250235">
    <property type="component" value="Unassembled WGS sequence"/>
</dbReference>
<evidence type="ECO:0000313" key="7">
    <source>
        <dbReference type="Proteomes" id="UP000250235"/>
    </source>
</evidence>
<sequence>MDDPEQNKIFIGGISWETTDEILKQHFGKYGTILASVIAKDRISGSPRGFAFVTFSDSSAFHRVLQDSHEILGRTVDVKKAITKSEQQSDHQHDKTLSRTNIRSNTRSSNHIRTKKIFVGGLSANLTEEDFRSYFEKFGRITDVVVMHDNLTHRPRGFGFITFDSEDSVDEAVHKNFHQLGGKLVEVKRAVPKDGNSGNSSGFNGRIGSGRGQTDNSYSRGNYLLNDTRFGYSPSGYGNVPGYVYGGGMFGGGYPPGGYGGISYGFPPIAPGRPWNHAMIGVRNSLLPYGSGPPIYPMHLNGWTGVTSLAGNGYNGFLDTGSTLKSAQFSDWDPRGTDESMSSHAVENNVHGSYSFSSGRGLGAAAM</sequence>
<reference evidence="6 7" key="1">
    <citation type="journal article" date="2015" name="Proc. Natl. Acad. Sci. U.S.A.">
        <title>The resurrection genome of Boea hygrometrica: A blueprint for survival of dehydration.</title>
        <authorList>
            <person name="Xiao L."/>
            <person name="Yang G."/>
            <person name="Zhang L."/>
            <person name="Yang X."/>
            <person name="Zhao S."/>
            <person name="Ji Z."/>
            <person name="Zhou Q."/>
            <person name="Hu M."/>
            <person name="Wang Y."/>
            <person name="Chen M."/>
            <person name="Xu Y."/>
            <person name="Jin H."/>
            <person name="Xiao X."/>
            <person name="Hu G."/>
            <person name="Bao F."/>
            <person name="Hu Y."/>
            <person name="Wan P."/>
            <person name="Li L."/>
            <person name="Deng X."/>
            <person name="Kuang T."/>
            <person name="Xiang C."/>
            <person name="Zhu J.K."/>
            <person name="Oliver M.J."/>
            <person name="He Y."/>
        </authorList>
    </citation>
    <scope>NUCLEOTIDE SEQUENCE [LARGE SCALE GENOMIC DNA]</scope>
    <source>
        <strain evidence="7">cv. XS01</strain>
    </source>
</reference>
<feature type="compositionally biased region" description="Low complexity" evidence="4">
    <location>
        <begin position="195"/>
        <end position="204"/>
    </location>
</feature>
<evidence type="ECO:0000256" key="3">
    <source>
        <dbReference type="PROSITE-ProRule" id="PRU00176"/>
    </source>
</evidence>
<dbReference type="Gene3D" id="3.30.70.330">
    <property type="match status" value="2"/>
</dbReference>
<organism evidence="6 7">
    <name type="scientific">Dorcoceras hygrometricum</name>
    <dbReference type="NCBI Taxonomy" id="472368"/>
    <lineage>
        <taxon>Eukaryota</taxon>
        <taxon>Viridiplantae</taxon>
        <taxon>Streptophyta</taxon>
        <taxon>Embryophyta</taxon>
        <taxon>Tracheophyta</taxon>
        <taxon>Spermatophyta</taxon>
        <taxon>Magnoliopsida</taxon>
        <taxon>eudicotyledons</taxon>
        <taxon>Gunneridae</taxon>
        <taxon>Pentapetalae</taxon>
        <taxon>asterids</taxon>
        <taxon>lamiids</taxon>
        <taxon>Lamiales</taxon>
        <taxon>Gesneriaceae</taxon>
        <taxon>Didymocarpoideae</taxon>
        <taxon>Trichosporeae</taxon>
        <taxon>Loxocarpinae</taxon>
        <taxon>Dorcoceras</taxon>
    </lineage>
</organism>
<evidence type="ECO:0000256" key="2">
    <source>
        <dbReference type="ARBA" id="ARBA00022884"/>
    </source>
</evidence>
<proteinExistence type="predicted"/>
<keyword evidence="1" id="KW-0677">Repeat</keyword>
<dbReference type="InterPro" id="IPR000504">
    <property type="entry name" value="RRM_dom"/>
</dbReference>
<evidence type="ECO:0000259" key="5">
    <source>
        <dbReference type="PROSITE" id="PS50102"/>
    </source>
</evidence>
<feature type="domain" description="RRM" evidence="5">
    <location>
        <begin position="7"/>
        <end position="83"/>
    </location>
</feature>
<gene>
    <name evidence="6" type="ORF">F511_13671</name>
</gene>
<dbReference type="OrthoDB" id="1875751at2759"/>
<feature type="domain" description="RRM" evidence="5">
    <location>
        <begin position="115"/>
        <end position="192"/>
    </location>
</feature>
<dbReference type="AlphaFoldDB" id="A0A2Z7BAC9"/>
<keyword evidence="7" id="KW-1185">Reference proteome</keyword>
<dbReference type="InterPro" id="IPR035979">
    <property type="entry name" value="RBD_domain_sf"/>
</dbReference>
<feature type="region of interest" description="Disordered" evidence="4">
    <location>
        <begin position="191"/>
        <end position="215"/>
    </location>
</feature>
<evidence type="ECO:0000256" key="1">
    <source>
        <dbReference type="ARBA" id="ARBA00022737"/>
    </source>
</evidence>
<protein>
    <submittedName>
        <fullName evidence="6">RNA-binding protein 1-like</fullName>
    </submittedName>
</protein>
<dbReference type="FunFam" id="3.30.70.330:FF:000040">
    <property type="entry name" value="Heterogeneous nuclear ribonucleoprotein A2/B1"/>
    <property type="match status" value="1"/>
</dbReference>
<dbReference type="GO" id="GO:0006417">
    <property type="term" value="P:regulation of translation"/>
    <property type="evidence" value="ECO:0007669"/>
    <property type="project" value="TreeGrafter"/>
</dbReference>
<evidence type="ECO:0000256" key="4">
    <source>
        <dbReference type="SAM" id="MobiDB-lite"/>
    </source>
</evidence>
<dbReference type="PANTHER" id="PTHR48032">
    <property type="entry name" value="RNA-BINDING PROTEIN MUSASHI HOMOLOG RBP6"/>
    <property type="match status" value="1"/>
</dbReference>